<dbReference type="Gene3D" id="3.30.10.10">
    <property type="entry name" value="Trypsin Inhibitor V, subunit A"/>
    <property type="match status" value="1"/>
</dbReference>
<dbReference type="AlphaFoldDB" id="A0A5C6S8W7"/>
<dbReference type="EMBL" id="VOPL01000001">
    <property type="protein sequence ID" value="TXB70977.1"/>
    <property type="molecule type" value="Genomic_DNA"/>
</dbReference>
<gene>
    <name evidence="2" type="ORF">FQV27_03790</name>
</gene>
<keyword evidence="1" id="KW-0732">Signal</keyword>
<dbReference type="Pfam" id="PF11720">
    <property type="entry name" value="Inhibitor_I78"/>
    <property type="match status" value="1"/>
</dbReference>
<accession>A0A5C6S8W7</accession>
<protein>
    <recommendedName>
        <fullName evidence="4">Peptidase inhibitor I78</fullName>
    </recommendedName>
</protein>
<dbReference type="PROSITE" id="PS51257">
    <property type="entry name" value="PROKAR_LIPOPROTEIN"/>
    <property type="match status" value="1"/>
</dbReference>
<evidence type="ECO:0000313" key="2">
    <source>
        <dbReference type="EMBL" id="TXB70977.1"/>
    </source>
</evidence>
<evidence type="ECO:0000256" key="1">
    <source>
        <dbReference type="SAM" id="SignalP"/>
    </source>
</evidence>
<evidence type="ECO:0000313" key="3">
    <source>
        <dbReference type="Proteomes" id="UP000321562"/>
    </source>
</evidence>
<evidence type="ECO:0008006" key="4">
    <source>
        <dbReference type="Google" id="ProtNLM"/>
    </source>
</evidence>
<dbReference type="Proteomes" id="UP000321562">
    <property type="component" value="Unassembled WGS sequence"/>
</dbReference>
<organism evidence="2 3">
    <name type="scientific">Paracoccus aurantiacus</name>
    <dbReference type="NCBI Taxonomy" id="2599412"/>
    <lineage>
        <taxon>Bacteria</taxon>
        <taxon>Pseudomonadati</taxon>
        <taxon>Pseudomonadota</taxon>
        <taxon>Alphaproteobacteria</taxon>
        <taxon>Rhodobacterales</taxon>
        <taxon>Paracoccaceae</taxon>
        <taxon>Paracoccus</taxon>
    </lineage>
</organism>
<name>A0A5C6S8W7_9RHOB</name>
<feature type="chain" id="PRO_5022918383" description="Peptidase inhibitor I78" evidence="1">
    <location>
        <begin position="27"/>
        <end position="104"/>
    </location>
</feature>
<dbReference type="InterPro" id="IPR021719">
    <property type="entry name" value="Prot_inh_I78"/>
</dbReference>
<sequence>MGRGAVCLEKRMFPMRLLLPLVPALALTGCTEPTQGPAPTPGFPNRCGPEYDVMVGRNIGEFRLPPGLPHRIAQPGAALTEDYNAARLNVFVDDKGWVQKVECW</sequence>
<dbReference type="OrthoDB" id="8724542at2"/>
<proteinExistence type="predicted"/>
<feature type="signal peptide" evidence="1">
    <location>
        <begin position="1"/>
        <end position="26"/>
    </location>
</feature>
<reference evidence="2 3" key="1">
    <citation type="submission" date="2019-08" db="EMBL/GenBank/DDBJ databases">
        <authorList>
            <person name="Ye J."/>
        </authorList>
    </citation>
    <scope>NUCLEOTIDE SEQUENCE [LARGE SCALE GENOMIC DNA]</scope>
    <source>
        <strain evidence="2 3">TK008</strain>
    </source>
</reference>
<keyword evidence="3" id="KW-1185">Reference proteome</keyword>
<comment type="caution">
    <text evidence="2">The sequence shown here is derived from an EMBL/GenBank/DDBJ whole genome shotgun (WGS) entry which is preliminary data.</text>
</comment>